<gene>
    <name evidence="1" type="ORF">DL762_007394</name>
</gene>
<protein>
    <recommendedName>
        <fullName evidence="3">Decapping nuclease</fullName>
    </recommendedName>
</protein>
<evidence type="ECO:0008006" key="3">
    <source>
        <dbReference type="Google" id="ProtNLM"/>
    </source>
</evidence>
<dbReference type="Proteomes" id="UP000294003">
    <property type="component" value="Unassembled WGS sequence"/>
</dbReference>
<keyword evidence="2" id="KW-1185">Reference proteome</keyword>
<proteinExistence type="predicted"/>
<dbReference type="PANTHER" id="PTHR35179:SF2">
    <property type="entry name" value="START DOMAIN-CONTAINING PROTEIN"/>
    <property type="match status" value="1"/>
</dbReference>
<dbReference type="PANTHER" id="PTHR35179">
    <property type="entry name" value="PROTEIN CBG02620"/>
    <property type="match status" value="1"/>
</dbReference>
<evidence type="ECO:0000313" key="1">
    <source>
        <dbReference type="EMBL" id="RYO80923.1"/>
    </source>
</evidence>
<sequence>MLTAESLLPSETPVSCRTRLRKIASFNWTNRVAGAHRGPAFFRLPTDPRPLDPGLRMAPSLRDEELAPRYTAWKPIFQAIEAMMPDFHFDEVDIMARGSILQELLKFIKGSPKRLNHLIYLVGNTLVFEVYRPYSIRFTDARRRPRDMGLDFQRQFTQWPEGLEGSLSHVRIVNYRLGHLNCVFTVGIDACFQMQLEERESVFVQDSNIHREPVVGAVAVVPRGFNDDFPAIEMKSGQGRGGLEQIWFTRVPYAVQPRFCSWTEHALVRAVKFKMAAPKCRAWEEVEANQNNLRKLTTLISQLREIVRGTEGKCCYVTRVPGEKHSDLHIFVMEEGIMPVSERDMQKFWPNRHQ</sequence>
<reference evidence="1 2" key="1">
    <citation type="submission" date="2018-06" db="EMBL/GenBank/DDBJ databases">
        <title>Complete Genomes of Monosporascus.</title>
        <authorList>
            <person name="Robinson A.J."/>
            <person name="Natvig D.O."/>
        </authorList>
    </citation>
    <scope>NUCLEOTIDE SEQUENCE [LARGE SCALE GENOMIC DNA]</scope>
    <source>
        <strain evidence="1 2">CBS 609.92</strain>
    </source>
</reference>
<organism evidence="1 2">
    <name type="scientific">Monosporascus cannonballus</name>
    <dbReference type="NCBI Taxonomy" id="155416"/>
    <lineage>
        <taxon>Eukaryota</taxon>
        <taxon>Fungi</taxon>
        <taxon>Dikarya</taxon>
        <taxon>Ascomycota</taxon>
        <taxon>Pezizomycotina</taxon>
        <taxon>Sordariomycetes</taxon>
        <taxon>Xylariomycetidae</taxon>
        <taxon>Xylariales</taxon>
        <taxon>Xylariales incertae sedis</taxon>
        <taxon>Monosporascus</taxon>
    </lineage>
</organism>
<name>A0ABY0H3L6_9PEZI</name>
<dbReference type="EMBL" id="QJNS01000271">
    <property type="protein sequence ID" value="RYO80923.1"/>
    <property type="molecule type" value="Genomic_DNA"/>
</dbReference>
<evidence type="ECO:0000313" key="2">
    <source>
        <dbReference type="Proteomes" id="UP000294003"/>
    </source>
</evidence>
<comment type="caution">
    <text evidence="1">The sequence shown here is derived from an EMBL/GenBank/DDBJ whole genome shotgun (WGS) entry which is preliminary data.</text>
</comment>
<accession>A0ABY0H3L6</accession>